<dbReference type="OrthoDB" id="9796416at2"/>
<dbReference type="InterPro" id="IPR006311">
    <property type="entry name" value="TAT_signal"/>
</dbReference>
<protein>
    <submittedName>
        <fullName evidence="3">Plastocyanin</fullName>
    </submittedName>
</protein>
<proteinExistence type="predicted"/>
<keyword evidence="4" id="KW-1185">Reference proteome</keyword>
<sequence>MGKAHSRRRVMVGAVASAAALALTRTRARAAEPVVHEVRIKAFAFTPKLLNVSVGDTIQWTNEDLAPHTATADEFGWDTGEIPNGVSAKVEVTKGMETKYFCAFHPHMKGTIVIM</sequence>
<feature type="domain" description="EfeO-type cupredoxin-like" evidence="2">
    <location>
        <begin position="14"/>
        <end position="114"/>
    </location>
</feature>
<dbReference type="PANTHER" id="PTHR36507:SF1">
    <property type="entry name" value="BLL1555 PROTEIN"/>
    <property type="match status" value="1"/>
</dbReference>
<name>A0A521DN67_9RHOB</name>
<dbReference type="SUPFAM" id="SSF49503">
    <property type="entry name" value="Cupredoxins"/>
    <property type="match status" value="1"/>
</dbReference>
<dbReference type="PANTHER" id="PTHR36507">
    <property type="entry name" value="BLL1555 PROTEIN"/>
    <property type="match status" value="1"/>
</dbReference>
<dbReference type="InterPro" id="IPR028096">
    <property type="entry name" value="EfeO_Cupredoxin"/>
</dbReference>
<dbReference type="InterPro" id="IPR052721">
    <property type="entry name" value="ET_Amicyanin"/>
</dbReference>
<accession>A0A521DN67</accession>
<dbReference type="RefSeq" id="WP_142637639.1">
    <property type="nucleotide sequence ID" value="NZ_FXTE01000007.1"/>
</dbReference>
<keyword evidence="1" id="KW-0732">Signal</keyword>
<organism evidence="3 4">
    <name type="scientific">Ruegeria faecimaris</name>
    <dbReference type="NCBI Taxonomy" id="686389"/>
    <lineage>
        <taxon>Bacteria</taxon>
        <taxon>Pseudomonadati</taxon>
        <taxon>Pseudomonadota</taxon>
        <taxon>Alphaproteobacteria</taxon>
        <taxon>Rhodobacterales</taxon>
        <taxon>Roseobacteraceae</taxon>
        <taxon>Ruegeria</taxon>
    </lineage>
</organism>
<evidence type="ECO:0000313" key="3">
    <source>
        <dbReference type="EMBL" id="SMO73133.1"/>
    </source>
</evidence>
<evidence type="ECO:0000259" key="2">
    <source>
        <dbReference type="Pfam" id="PF13473"/>
    </source>
</evidence>
<dbReference type="InterPro" id="IPR008972">
    <property type="entry name" value="Cupredoxin"/>
</dbReference>
<dbReference type="Pfam" id="PF13473">
    <property type="entry name" value="Cupredoxin_1"/>
    <property type="match status" value="1"/>
</dbReference>
<gene>
    <name evidence="3" type="ORF">SAMN06265380_10717</name>
</gene>
<dbReference type="Gene3D" id="2.60.40.420">
    <property type="entry name" value="Cupredoxins - blue copper proteins"/>
    <property type="match status" value="1"/>
</dbReference>
<dbReference type="AlphaFoldDB" id="A0A521DN67"/>
<dbReference type="PROSITE" id="PS51318">
    <property type="entry name" value="TAT"/>
    <property type="match status" value="1"/>
</dbReference>
<reference evidence="3 4" key="1">
    <citation type="submission" date="2017-05" db="EMBL/GenBank/DDBJ databases">
        <authorList>
            <person name="Varghese N."/>
            <person name="Submissions S."/>
        </authorList>
    </citation>
    <scope>NUCLEOTIDE SEQUENCE [LARGE SCALE GENOMIC DNA]</scope>
    <source>
        <strain evidence="3 4">DSM 28009</strain>
    </source>
</reference>
<dbReference type="EMBL" id="FXTE01000007">
    <property type="protein sequence ID" value="SMO73133.1"/>
    <property type="molecule type" value="Genomic_DNA"/>
</dbReference>
<evidence type="ECO:0000256" key="1">
    <source>
        <dbReference type="SAM" id="SignalP"/>
    </source>
</evidence>
<dbReference type="Proteomes" id="UP000319555">
    <property type="component" value="Unassembled WGS sequence"/>
</dbReference>
<feature type="signal peptide" evidence="1">
    <location>
        <begin position="1"/>
        <end position="30"/>
    </location>
</feature>
<feature type="chain" id="PRO_5021717133" evidence="1">
    <location>
        <begin position="31"/>
        <end position="115"/>
    </location>
</feature>
<evidence type="ECO:0000313" key="4">
    <source>
        <dbReference type="Proteomes" id="UP000319555"/>
    </source>
</evidence>